<accession>A0ABU4VI13</accession>
<reference evidence="8 9" key="1">
    <citation type="submission" date="2023-11" db="EMBL/GenBank/DDBJ databases">
        <authorList>
            <person name="Xu M."/>
            <person name="Jiang T."/>
        </authorList>
    </citation>
    <scope>NUCLEOTIDE SEQUENCE [LARGE SCALE GENOMIC DNA]</scope>
    <source>
        <strain evidence="8 9">SD</strain>
    </source>
</reference>
<gene>
    <name evidence="8" type="ORF">SK069_07685</name>
</gene>
<feature type="transmembrane region" description="Helical" evidence="6">
    <location>
        <begin position="200"/>
        <end position="219"/>
    </location>
</feature>
<keyword evidence="9" id="KW-1185">Reference proteome</keyword>
<dbReference type="PANTHER" id="PTHR42718">
    <property type="entry name" value="MAJOR FACILITATOR SUPERFAMILY MULTIDRUG TRANSPORTER MFSC"/>
    <property type="match status" value="1"/>
</dbReference>
<keyword evidence="4 6" id="KW-1133">Transmembrane helix</keyword>
<evidence type="ECO:0000256" key="5">
    <source>
        <dbReference type="ARBA" id="ARBA00023136"/>
    </source>
</evidence>
<dbReference type="Gene3D" id="1.20.1720.10">
    <property type="entry name" value="Multidrug resistance protein D"/>
    <property type="match status" value="1"/>
</dbReference>
<evidence type="ECO:0000259" key="7">
    <source>
        <dbReference type="PROSITE" id="PS50850"/>
    </source>
</evidence>
<dbReference type="PROSITE" id="PS50850">
    <property type="entry name" value="MFS"/>
    <property type="match status" value="1"/>
</dbReference>
<name>A0ABU4VI13_9ACTN</name>
<dbReference type="RefSeq" id="WP_319953616.1">
    <property type="nucleotide sequence ID" value="NZ_JAXAVX010000002.1"/>
</dbReference>
<protein>
    <submittedName>
        <fullName evidence="8">MFS transporter</fullName>
    </submittedName>
</protein>
<dbReference type="EMBL" id="JAXAVX010000002">
    <property type="protein sequence ID" value="MDX8151467.1"/>
    <property type="molecule type" value="Genomic_DNA"/>
</dbReference>
<feature type="transmembrane region" description="Helical" evidence="6">
    <location>
        <begin position="301"/>
        <end position="325"/>
    </location>
</feature>
<feature type="transmembrane region" description="Helical" evidence="6">
    <location>
        <begin position="337"/>
        <end position="356"/>
    </location>
</feature>
<feature type="transmembrane region" description="Helical" evidence="6">
    <location>
        <begin position="362"/>
        <end position="387"/>
    </location>
</feature>
<dbReference type="Gene3D" id="1.20.1250.20">
    <property type="entry name" value="MFS general substrate transporter like domains"/>
    <property type="match status" value="1"/>
</dbReference>
<feature type="transmembrane region" description="Helical" evidence="6">
    <location>
        <begin position="16"/>
        <end position="39"/>
    </location>
</feature>
<feature type="domain" description="Major facilitator superfamily (MFS) profile" evidence="7">
    <location>
        <begin position="16"/>
        <end position="462"/>
    </location>
</feature>
<dbReference type="InterPro" id="IPR011701">
    <property type="entry name" value="MFS"/>
</dbReference>
<keyword evidence="3 6" id="KW-0812">Transmembrane</keyword>
<feature type="transmembrane region" description="Helical" evidence="6">
    <location>
        <begin position="267"/>
        <end position="289"/>
    </location>
</feature>
<dbReference type="SUPFAM" id="SSF103473">
    <property type="entry name" value="MFS general substrate transporter"/>
    <property type="match status" value="1"/>
</dbReference>
<evidence type="ECO:0000313" key="9">
    <source>
        <dbReference type="Proteomes" id="UP001277761"/>
    </source>
</evidence>
<keyword evidence="5 6" id="KW-0472">Membrane</keyword>
<evidence type="ECO:0000256" key="2">
    <source>
        <dbReference type="ARBA" id="ARBA00022448"/>
    </source>
</evidence>
<keyword evidence="2" id="KW-0813">Transport</keyword>
<feature type="transmembrane region" description="Helical" evidence="6">
    <location>
        <begin position="167"/>
        <end position="188"/>
    </location>
</feature>
<sequence length="477" mass="47499">MPDAARHQPIAHPTRVIALLGLAAMAFSLAQTMVVPALSTLQTELHASGTAVTWTVTAYLLAAAVATPVVGRLGDMFGKQRLLIVALGAFTAGSVIAALADSITLIIVGRALQGVGGGIFPLCFAIVRDELPHARVATGIAVVSAIVGVGGGLGLVLGGVLLDHATWHWVFWAGAASGLVATVGAAIGIPESAVRTPGKVDVRGALVLGLGIALPLIAIANANTWGWGSASVLGLVAAGIVVLVGWVRLEQRTAEPIAHIPTLARPVVLLTNLASVLVGFGMFGAYVLIPQLLQASESTGYGFGYGATTSGLVMVPGAIAMLVLAPVSARLGRRFGGHVPLALGASLSALGLLLLGELHGSVLLVMLGFLINGSGIALAFAAMPNLIVGAVPAERTGEATGMNAVTRLIGSSLGTQITGAVLAGSVAGGVPTDHAFTTAFVVSAIGGLLAALLAAALPRLAGRASARIGDAATATSS</sequence>
<feature type="transmembrane region" description="Helical" evidence="6">
    <location>
        <begin position="106"/>
        <end position="127"/>
    </location>
</feature>
<evidence type="ECO:0000256" key="6">
    <source>
        <dbReference type="SAM" id="Phobius"/>
    </source>
</evidence>
<feature type="transmembrane region" description="Helical" evidence="6">
    <location>
        <begin position="139"/>
        <end position="161"/>
    </location>
</feature>
<feature type="transmembrane region" description="Helical" evidence="6">
    <location>
        <begin position="408"/>
        <end position="430"/>
    </location>
</feature>
<evidence type="ECO:0000256" key="1">
    <source>
        <dbReference type="ARBA" id="ARBA00004651"/>
    </source>
</evidence>
<dbReference type="CDD" id="cd17504">
    <property type="entry name" value="MFS_MMR_MDR_like"/>
    <property type="match status" value="1"/>
</dbReference>
<feature type="transmembrane region" description="Helical" evidence="6">
    <location>
        <begin position="82"/>
        <end position="100"/>
    </location>
</feature>
<feature type="transmembrane region" description="Helical" evidence="6">
    <location>
        <begin position="436"/>
        <end position="457"/>
    </location>
</feature>
<organism evidence="8 9">
    <name type="scientific">Patulibacter brassicae</name>
    <dbReference type="NCBI Taxonomy" id="1705717"/>
    <lineage>
        <taxon>Bacteria</taxon>
        <taxon>Bacillati</taxon>
        <taxon>Actinomycetota</taxon>
        <taxon>Thermoleophilia</taxon>
        <taxon>Solirubrobacterales</taxon>
        <taxon>Patulibacteraceae</taxon>
        <taxon>Patulibacter</taxon>
    </lineage>
</organism>
<dbReference type="PANTHER" id="PTHR42718:SF9">
    <property type="entry name" value="MAJOR FACILITATOR SUPERFAMILY MULTIDRUG TRANSPORTER MFSC"/>
    <property type="match status" value="1"/>
</dbReference>
<feature type="transmembrane region" description="Helical" evidence="6">
    <location>
        <begin position="225"/>
        <end position="247"/>
    </location>
</feature>
<evidence type="ECO:0000313" key="8">
    <source>
        <dbReference type="EMBL" id="MDX8151467.1"/>
    </source>
</evidence>
<comment type="subcellular location">
    <subcellularLocation>
        <location evidence="1">Cell membrane</location>
        <topology evidence="1">Multi-pass membrane protein</topology>
    </subcellularLocation>
</comment>
<dbReference type="InterPro" id="IPR036259">
    <property type="entry name" value="MFS_trans_sf"/>
</dbReference>
<feature type="transmembrane region" description="Helical" evidence="6">
    <location>
        <begin position="51"/>
        <end position="70"/>
    </location>
</feature>
<dbReference type="Proteomes" id="UP001277761">
    <property type="component" value="Unassembled WGS sequence"/>
</dbReference>
<proteinExistence type="predicted"/>
<dbReference type="InterPro" id="IPR020846">
    <property type="entry name" value="MFS_dom"/>
</dbReference>
<evidence type="ECO:0000256" key="4">
    <source>
        <dbReference type="ARBA" id="ARBA00022989"/>
    </source>
</evidence>
<dbReference type="Pfam" id="PF07690">
    <property type="entry name" value="MFS_1"/>
    <property type="match status" value="1"/>
</dbReference>
<comment type="caution">
    <text evidence="8">The sequence shown here is derived from an EMBL/GenBank/DDBJ whole genome shotgun (WGS) entry which is preliminary data.</text>
</comment>
<evidence type="ECO:0000256" key="3">
    <source>
        <dbReference type="ARBA" id="ARBA00022692"/>
    </source>
</evidence>